<dbReference type="Proteomes" id="UP000682843">
    <property type="component" value="Chromosome"/>
</dbReference>
<dbReference type="InterPro" id="IPR009506">
    <property type="entry name" value="YjiS-like"/>
</dbReference>
<protein>
    <submittedName>
        <fullName evidence="3">DUF1127 domain-containing protein</fullName>
    </submittedName>
</protein>
<gene>
    <name evidence="3" type="ORF">RPMA_15630</name>
</gene>
<evidence type="ECO:0000256" key="1">
    <source>
        <dbReference type="SAM" id="MobiDB-lite"/>
    </source>
</evidence>
<accession>A0ABX8AE59</accession>
<feature type="region of interest" description="Disordered" evidence="1">
    <location>
        <begin position="1"/>
        <end position="20"/>
    </location>
</feature>
<keyword evidence="4" id="KW-1185">Reference proteome</keyword>
<evidence type="ECO:0000313" key="3">
    <source>
        <dbReference type="EMBL" id="QUS40100.1"/>
    </source>
</evidence>
<dbReference type="Pfam" id="PF06568">
    <property type="entry name" value="YjiS-like"/>
    <property type="match status" value="1"/>
</dbReference>
<sequence>MPTHHHHFVSEAKRGTARPAAYTSAATRFIYALISYWRAFQEQRQRENVRMALRDLSDRELTDIGVTPAEIEYIAAYRAHDTLRDNSRNLGMHSGT</sequence>
<evidence type="ECO:0000313" key="4">
    <source>
        <dbReference type="Proteomes" id="UP000682843"/>
    </source>
</evidence>
<dbReference type="EMBL" id="CP036498">
    <property type="protein sequence ID" value="QUS40100.1"/>
    <property type="molecule type" value="Genomic_DNA"/>
</dbReference>
<evidence type="ECO:0000259" key="2">
    <source>
        <dbReference type="Pfam" id="PF06568"/>
    </source>
</evidence>
<organism evidence="3 4">
    <name type="scientific">Tardiphaga alba</name>
    <dbReference type="NCBI Taxonomy" id="340268"/>
    <lineage>
        <taxon>Bacteria</taxon>
        <taxon>Pseudomonadati</taxon>
        <taxon>Pseudomonadota</taxon>
        <taxon>Alphaproteobacteria</taxon>
        <taxon>Hyphomicrobiales</taxon>
        <taxon>Nitrobacteraceae</taxon>
        <taxon>Tardiphaga</taxon>
    </lineage>
</organism>
<name>A0ABX8AE59_9BRAD</name>
<proteinExistence type="predicted"/>
<reference evidence="3 4" key="1">
    <citation type="submission" date="2019-02" db="EMBL/GenBank/DDBJ databases">
        <title>Emended description of the genus Rhodopseudomonas and description of Rhodopseudomonas albus sp. nov., a non-phototrophic, heavy-metal-tolerant bacterium isolated from garden soil.</title>
        <authorList>
            <person name="Bao Z."/>
            <person name="Cao W.W."/>
            <person name="Sato Y."/>
            <person name="Nishizawa T."/>
            <person name="Zhao J."/>
            <person name="Guo Y."/>
            <person name="Ohta H."/>
        </authorList>
    </citation>
    <scope>NUCLEOTIDE SEQUENCE [LARGE SCALE GENOMIC DNA]</scope>
    <source>
        <strain evidence="3 4">SK50-23</strain>
    </source>
</reference>
<feature type="domain" description="YjiS-like" evidence="2">
    <location>
        <begin position="37"/>
        <end position="72"/>
    </location>
</feature>
<dbReference type="RefSeq" id="WP_211908530.1">
    <property type="nucleotide sequence ID" value="NZ_CP036498.1"/>
</dbReference>